<dbReference type="GO" id="GO:0005576">
    <property type="term" value="C:extracellular region"/>
    <property type="evidence" value="ECO:0007669"/>
    <property type="project" value="UniProtKB-SubCell"/>
</dbReference>
<evidence type="ECO:0000256" key="3">
    <source>
        <dbReference type="ARBA" id="ARBA00022729"/>
    </source>
</evidence>
<dbReference type="Pfam" id="PF05257">
    <property type="entry name" value="CHAP"/>
    <property type="match status" value="1"/>
</dbReference>
<dbReference type="SMART" id="SM00912">
    <property type="entry name" value="Haemagg_act"/>
    <property type="match status" value="1"/>
</dbReference>
<protein>
    <submittedName>
        <fullName evidence="7">Filamentous hemagglutinin family N-terminal domain-containing protein</fullName>
    </submittedName>
</protein>
<dbReference type="PANTHER" id="PTHR12338:SF8">
    <property type="entry name" value="HEME_HEMOPEXIN-BINDING PROTEIN"/>
    <property type="match status" value="1"/>
</dbReference>
<dbReference type="PANTHER" id="PTHR12338">
    <property type="entry name" value="AUTOTRANSPORTER"/>
    <property type="match status" value="1"/>
</dbReference>
<dbReference type="NCBIfam" id="TIGR01901">
    <property type="entry name" value="adhes_NPXG"/>
    <property type="match status" value="1"/>
</dbReference>
<dbReference type="RefSeq" id="WP_092159279.1">
    <property type="nucleotide sequence ID" value="NZ_FNGA01000002.1"/>
</dbReference>
<dbReference type="OrthoDB" id="1776524at2"/>
<accession>A0A1G9EPV2</accession>
<evidence type="ECO:0000313" key="7">
    <source>
        <dbReference type="EMBL" id="SDK78176.1"/>
    </source>
</evidence>
<comment type="subcellular location">
    <subcellularLocation>
        <location evidence="1">Secreted</location>
    </subcellularLocation>
</comment>
<dbReference type="Pfam" id="PF05860">
    <property type="entry name" value="TPS"/>
    <property type="match status" value="1"/>
</dbReference>
<evidence type="ECO:0000256" key="1">
    <source>
        <dbReference type="ARBA" id="ARBA00004613"/>
    </source>
</evidence>
<feature type="signal peptide" evidence="5">
    <location>
        <begin position="1"/>
        <end position="29"/>
    </location>
</feature>
<feature type="region of interest" description="Disordered" evidence="4">
    <location>
        <begin position="651"/>
        <end position="697"/>
    </location>
</feature>
<proteinExistence type="predicted"/>
<evidence type="ECO:0000256" key="4">
    <source>
        <dbReference type="SAM" id="MobiDB-lite"/>
    </source>
</evidence>
<dbReference type="SUPFAM" id="SSF51126">
    <property type="entry name" value="Pectin lyase-like"/>
    <property type="match status" value="1"/>
</dbReference>
<feature type="domain" description="Filamentous haemagglutinin FhaB/tRNA nuclease CdiA-like TPS" evidence="6">
    <location>
        <begin position="27"/>
        <end position="139"/>
    </location>
</feature>
<feature type="chain" id="PRO_5011793144" evidence="5">
    <location>
        <begin position="30"/>
        <end position="1155"/>
    </location>
</feature>
<keyword evidence="2" id="KW-0964">Secreted</keyword>
<evidence type="ECO:0000256" key="2">
    <source>
        <dbReference type="ARBA" id="ARBA00022525"/>
    </source>
</evidence>
<dbReference type="InterPro" id="IPR038765">
    <property type="entry name" value="Papain-like_cys_pep_sf"/>
</dbReference>
<dbReference type="STRING" id="246191.SAMN05660337_1213"/>
<dbReference type="Gene3D" id="3.90.1720.10">
    <property type="entry name" value="endopeptidase domain like (from Nostoc punctiforme)"/>
    <property type="match status" value="1"/>
</dbReference>
<dbReference type="Gene3D" id="2.160.20.10">
    <property type="entry name" value="Single-stranded right-handed beta-helix, Pectin lyase-like"/>
    <property type="match status" value="2"/>
</dbReference>
<dbReference type="InterPro" id="IPR011050">
    <property type="entry name" value="Pectin_lyase_fold/virulence"/>
</dbReference>
<name>A0A1G9EPV2_9BACT</name>
<evidence type="ECO:0000256" key="5">
    <source>
        <dbReference type="SAM" id="SignalP"/>
    </source>
</evidence>
<dbReference type="AlphaFoldDB" id="A0A1G9EPV2"/>
<dbReference type="InterPro" id="IPR012334">
    <property type="entry name" value="Pectin_lyas_fold"/>
</dbReference>
<reference evidence="8" key="1">
    <citation type="submission" date="2016-10" db="EMBL/GenBank/DDBJ databases">
        <authorList>
            <person name="Varghese N."/>
            <person name="Submissions S."/>
        </authorList>
    </citation>
    <scope>NUCLEOTIDE SEQUENCE [LARGE SCALE GENOMIC DNA]</scope>
    <source>
        <strain evidence="8">DSM 16995</strain>
    </source>
</reference>
<dbReference type="InterPro" id="IPR050909">
    <property type="entry name" value="Bact_Autotransporter_VF"/>
</dbReference>
<dbReference type="InterPro" id="IPR007921">
    <property type="entry name" value="CHAP_dom"/>
</dbReference>
<dbReference type="Proteomes" id="UP000199053">
    <property type="component" value="Unassembled WGS sequence"/>
</dbReference>
<dbReference type="SUPFAM" id="SSF54001">
    <property type="entry name" value="Cysteine proteinases"/>
    <property type="match status" value="1"/>
</dbReference>
<gene>
    <name evidence="7" type="ORF">SAMN05660337_1213</name>
</gene>
<evidence type="ECO:0000313" key="8">
    <source>
        <dbReference type="Proteomes" id="UP000199053"/>
    </source>
</evidence>
<evidence type="ECO:0000259" key="6">
    <source>
        <dbReference type="SMART" id="SM00912"/>
    </source>
</evidence>
<dbReference type="InterPro" id="IPR008638">
    <property type="entry name" value="FhaB/CdiA-like_TPS"/>
</dbReference>
<organism evidence="7 8">
    <name type="scientific">Maridesulfovibrio ferrireducens</name>
    <dbReference type="NCBI Taxonomy" id="246191"/>
    <lineage>
        <taxon>Bacteria</taxon>
        <taxon>Pseudomonadati</taxon>
        <taxon>Thermodesulfobacteriota</taxon>
        <taxon>Desulfovibrionia</taxon>
        <taxon>Desulfovibrionales</taxon>
        <taxon>Desulfovibrionaceae</taxon>
        <taxon>Maridesulfovibrio</taxon>
    </lineage>
</organism>
<sequence>MLKLIFSSSYCAVFLLLLSLFCVPLSVSANPQGGQVVGGDASVSSSGNTMNVQQNSDRAIINWNFFDIGKHESVIFNQPSSSSAILNRIRSGSPSEILGNLKANGQVYLVNPDGFVFGDTARIDTSGFMATTSDIMNDKFMKGNMDFNIPGTAGAQIINKGMINVADCGFAALVAPIVRNEGIIAGRYSRIALASGENFQFDGYGDNLINFAVSEATLSELYDTEGNILKETGVYNEGHIQADGGLVLLKAQQLSRIVKGVVSSTGVIEARTVERHNGRVIFGGERDQDIKISVSGKVDVSGETESDDAGFVEIEGKQVEVSANIDATGKTGGRVHIMGDYLWLENALIDASGYGDGGTVLIGGDYLGGRASDETYERLGISRELYEFDTATNVAMMDSSVIKSDSLFDGDGGKIVLWADNNMFAYGDVSSSAHDGNGGFIEVSGVKYLDIDGLDVEASSLSGERGTVLFDPAIVEIVSDSIYSKISGMLVPYPIPYEVSSPIINMPSSFLHSVIKRSQVTNFLNNGLNVVIECGGPDGGGITVYESIVKGRGGDASLTLSASVVYLGKYSATSTRNLIASNSGKLDIIFNSKKVIFDDFNIKTNGGLISSSADFYLRYPSGSVLAKDYLISDIYAKNSYYDVDVSVKNIDSNSDKTNTDSTSSKPSGTVDPVKDAGDTSAYNGGGAQADNSGNQNNYVANTDDFKISKSTNFDKNSYVFNILKYAKNEDIDQNKINEAMVVLMVKEGMLNKQDDPLWKEMRESDKTTDGKVQVPQFLKDANEYVSKHKDEIDHLKRVIPNGDFDSNIFVQEFIMNELQLDGNDFVWNALKIFNNGEANTAQKVINRLFGGAKSEILDRFKFTEGTGRKLFFTNKEIKSIFSAETIVKRVNAVVKDIKVWDTNSKAKVDNLKKEIESIIDSNELLDDSYSKLVKVKDWDGTIRDVYLKKTGQISKSDFESIYGKKIDSDFMAVTSYVKNVYNAKDGDYKTATWKDVSEYVAPTQCVGLVKKLVTELTGSPCKELKNGEFVATSDELKNEFAGSNYDIEVFTPSMDIPDNIKIPTKGSIMSFKTNSVDVGHVAIVKNVTPIGKDGYSIELIEQNLRKSFTVSLKKMYVQKNIDGKMVKVFSGYKGKHAGIVRKNNVVGWANIIKKS</sequence>
<dbReference type="EMBL" id="FNGA01000002">
    <property type="protein sequence ID" value="SDK78176.1"/>
    <property type="molecule type" value="Genomic_DNA"/>
</dbReference>
<keyword evidence="3 5" id="KW-0732">Signal</keyword>
<keyword evidence="8" id="KW-1185">Reference proteome</keyword>